<dbReference type="InterPro" id="IPR003399">
    <property type="entry name" value="Mce/MlaD"/>
</dbReference>
<keyword evidence="2" id="KW-0812">Transmembrane</keyword>
<evidence type="ECO:0000259" key="3">
    <source>
        <dbReference type="Pfam" id="PF02470"/>
    </source>
</evidence>
<feature type="transmembrane region" description="Helical" evidence="2">
    <location>
        <begin position="395"/>
        <end position="421"/>
    </location>
</feature>
<evidence type="ECO:0000256" key="2">
    <source>
        <dbReference type="SAM" id="Phobius"/>
    </source>
</evidence>
<dbReference type="PANTHER" id="PTHR33371">
    <property type="entry name" value="INTERMEMBRANE PHOSPHOLIPID TRANSPORT SYSTEM BINDING PROTEIN MLAD-RELATED"/>
    <property type="match status" value="1"/>
</dbReference>
<dbReference type="Pfam" id="PF02470">
    <property type="entry name" value="MlaD"/>
    <property type="match status" value="1"/>
</dbReference>
<keyword evidence="6" id="KW-1185">Reference proteome</keyword>
<evidence type="ECO:0000256" key="1">
    <source>
        <dbReference type="SAM" id="MobiDB-lite"/>
    </source>
</evidence>
<accession>A0ABW2XVH4</accession>
<evidence type="ECO:0000313" key="6">
    <source>
        <dbReference type="Proteomes" id="UP001597063"/>
    </source>
</evidence>
<dbReference type="InterPro" id="IPR052336">
    <property type="entry name" value="MlaD_Phospholipid_Transporter"/>
</dbReference>
<dbReference type="RefSeq" id="WP_131759840.1">
    <property type="nucleotide sequence ID" value="NZ_CAACUY010000092.1"/>
</dbReference>
<feature type="domain" description="Mammalian cell entry C-terminal" evidence="4">
    <location>
        <begin position="119"/>
        <end position="261"/>
    </location>
</feature>
<dbReference type="PANTHER" id="PTHR33371:SF16">
    <property type="entry name" value="MCE-FAMILY PROTEIN MCE3F"/>
    <property type="match status" value="1"/>
</dbReference>
<dbReference type="EMBL" id="JBHTGP010000017">
    <property type="protein sequence ID" value="MFD0689513.1"/>
    <property type="molecule type" value="Genomic_DNA"/>
</dbReference>
<reference evidence="6" key="1">
    <citation type="journal article" date="2019" name="Int. J. Syst. Evol. Microbiol.">
        <title>The Global Catalogue of Microorganisms (GCM) 10K type strain sequencing project: providing services to taxonomists for standard genome sequencing and annotation.</title>
        <authorList>
            <consortium name="The Broad Institute Genomics Platform"/>
            <consortium name="The Broad Institute Genome Sequencing Center for Infectious Disease"/>
            <person name="Wu L."/>
            <person name="Ma J."/>
        </authorList>
    </citation>
    <scope>NUCLEOTIDE SEQUENCE [LARGE SCALE GENOMIC DNA]</scope>
    <source>
        <strain evidence="6">JCM 9371</strain>
    </source>
</reference>
<keyword evidence="2" id="KW-0472">Membrane</keyword>
<name>A0ABW2XVH4_9ACTN</name>
<feature type="domain" description="Mce/MlaD" evidence="3">
    <location>
        <begin position="36"/>
        <end position="110"/>
    </location>
</feature>
<keyword evidence="2" id="KW-1133">Transmembrane helix</keyword>
<dbReference type="NCBIfam" id="TIGR00996">
    <property type="entry name" value="Mtu_fam_mce"/>
    <property type="match status" value="1"/>
</dbReference>
<evidence type="ECO:0000259" key="4">
    <source>
        <dbReference type="Pfam" id="PF11887"/>
    </source>
</evidence>
<dbReference type="InterPro" id="IPR024516">
    <property type="entry name" value="Mce_C"/>
</dbReference>
<dbReference type="Pfam" id="PF11887">
    <property type="entry name" value="Mce4_CUP1"/>
    <property type="match status" value="1"/>
</dbReference>
<organism evidence="5 6">
    <name type="scientific">Actinomadura fibrosa</name>
    <dbReference type="NCBI Taxonomy" id="111802"/>
    <lineage>
        <taxon>Bacteria</taxon>
        <taxon>Bacillati</taxon>
        <taxon>Actinomycetota</taxon>
        <taxon>Actinomycetes</taxon>
        <taxon>Streptosporangiales</taxon>
        <taxon>Thermomonosporaceae</taxon>
        <taxon>Actinomadura</taxon>
    </lineage>
</organism>
<gene>
    <name evidence="5" type="ORF">ACFQZM_33850</name>
</gene>
<feature type="region of interest" description="Disordered" evidence="1">
    <location>
        <begin position="353"/>
        <end position="388"/>
    </location>
</feature>
<dbReference type="InterPro" id="IPR005693">
    <property type="entry name" value="Mce"/>
</dbReference>
<evidence type="ECO:0000313" key="5">
    <source>
        <dbReference type="EMBL" id="MFD0689513.1"/>
    </source>
</evidence>
<comment type="caution">
    <text evidence="5">The sequence shown here is derived from an EMBL/GenBank/DDBJ whole genome shotgun (WGS) entry which is preliminary data.</text>
</comment>
<protein>
    <submittedName>
        <fullName evidence="5">MCE family protein</fullName>
    </submittedName>
</protein>
<dbReference type="Proteomes" id="UP001597063">
    <property type="component" value="Unassembled WGS sequence"/>
</dbReference>
<proteinExistence type="predicted"/>
<sequence length="430" mass="45481">MTRRVRVNLAVFALLAAVLGVWAVRNVLRFEAFSHPYRISARFATSPGLQPGFDVTYLGVAVGKIHSVRLDGRSVLVRMSIDRGRRIPRDVRAAAALKSAIGEPYVDLEPAAGAGGGPPMRPGEVIPLSRTSVSETYGDLFASVTKAINGLDPGDLRTVTRELARGLDGRGDTLRMTVDGGSRLASAFAAETGTIDQLITNLGALTRVLAAHRGDLGTGIAGTAQVTSSLAEVDDSLRQLRDTAPGLLERTAALLRDSRPATRCLLSALGAALPAALTDRNVRDLEEGLRWSPQLASAMKGVLTYHNGDPNLNITFIITPTPVKTVVEYKSLAPLPAIPPIPACPGVSLPKQQIPPMSGGKGSAEDARAASSGEPAGNGTVPARTTANDTHRDPMAWLICIPPVIAGLILLRVLIGTLRTAGRPLWRRRR</sequence>